<reference evidence="1 2" key="1">
    <citation type="journal article" date="2009" name="J. Bacteriol.">
        <title>The genome of Burkholderia cenocepacia J2315, an epidemic pathogen of cystic fibrosis patients.</title>
        <authorList>
            <person name="Holden M.T."/>
            <person name="Seth-Smith H.M."/>
            <person name="Crossman L.C."/>
            <person name="Sebaihia M."/>
            <person name="Bentley S.D."/>
            <person name="Cerdeno-Tarraga A.M."/>
            <person name="Thomson N.R."/>
            <person name="Bason N."/>
            <person name="Quail M.A."/>
            <person name="Sharp S."/>
            <person name="Cherevach I."/>
            <person name="Churcher C."/>
            <person name="Goodhead I."/>
            <person name="Hauser H."/>
            <person name="Holroyd N."/>
            <person name="Mungall K."/>
            <person name="Scott P."/>
            <person name="Walker D."/>
            <person name="White B."/>
            <person name="Rose H."/>
            <person name="Iversen P."/>
            <person name="Mil-Homens D."/>
            <person name="Rocha E.P."/>
            <person name="Fialho A.M."/>
            <person name="Baldwin A."/>
            <person name="Dowson C."/>
            <person name="Barrell B.G."/>
            <person name="Govan J.R."/>
            <person name="Vandamme P."/>
            <person name="Hart C.A."/>
            <person name="Mahenthiralingam E."/>
            <person name="Parkhill J."/>
        </authorList>
    </citation>
    <scope>NUCLEOTIDE SEQUENCE [LARGE SCALE GENOMIC DNA]</scope>
    <source>
        <strain evidence="2">ATCC BAA-245 / DSM 16553 / LMG 16656 / NCTC 13227 / J2315 / CF5610</strain>
        <plasmid evidence="1">pBCJ2315</plasmid>
    </source>
</reference>
<evidence type="ECO:0000313" key="2">
    <source>
        <dbReference type="Proteomes" id="UP000001035"/>
    </source>
</evidence>
<dbReference type="AlphaFoldDB" id="B4EQP9"/>
<dbReference type="KEGG" id="bcj:pBCA015"/>
<dbReference type="HOGENOM" id="CLU_3023102_0_0_4"/>
<sequence length="55" mass="6013">MKLNNERFVVGTRGWDVAEAKRVPAGVARATLQNATWRIPISGAPAPVVRERDPS</sequence>
<name>B4EQP9_BURCJ</name>
<keyword evidence="2" id="KW-1185">Reference proteome</keyword>
<geneLocation type="plasmid" evidence="1 2">
    <name>pBCJ2315</name>
</geneLocation>
<organism evidence="1 2">
    <name type="scientific">Burkholderia cenocepacia (strain ATCC BAA-245 / DSM 16553 / LMG 16656 / NCTC 13227 / J2315 / CF5610)</name>
    <name type="common">Burkholderia cepacia (strain J2315)</name>
    <dbReference type="NCBI Taxonomy" id="216591"/>
    <lineage>
        <taxon>Bacteria</taxon>
        <taxon>Pseudomonadati</taxon>
        <taxon>Pseudomonadota</taxon>
        <taxon>Betaproteobacteria</taxon>
        <taxon>Burkholderiales</taxon>
        <taxon>Burkholderiaceae</taxon>
        <taxon>Burkholderia</taxon>
        <taxon>Burkholderia cepacia complex</taxon>
    </lineage>
</organism>
<dbReference type="Proteomes" id="UP000001035">
    <property type="component" value="Plasmid pBCJ2315"/>
</dbReference>
<proteinExistence type="predicted"/>
<protein>
    <submittedName>
        <fullName evidence="1">Uncharacterized protein</fullName>
    </submittedName>
</protein>
<accession>B4EQP9</accession>
<gene>
    <name evidence="1" type="ORF">pBCA015</name>
</gene>
<dbReference type="EMBL" id="AM747723">
    <property type="protein sequence ID" value="CAR57722.1"/>
    <property type="molecule type" value="Genomic_DNA"/>
</dbReference>
<dbReference type="RefSeq" id="WP_006487400.1">
    <property type="nucleotide sequence ID" value="NC_011003.1"/>
</dbReference>
<evidence type="ECO:0000313" key="1">
    <source>
        <dbReference type="EMBL" id="CAR57722.1"/>
    </source>
</evidence>
<keyword evidence="1" id="KW-0614">Plasmid</keyword>